<evidence type="ECO:0000259" key="12">
    <source>
        <dbReference type="Pfam" id="PF16417"/>
    </source>
</evidence>
<feature type="domain" description="CCR4-Not complex component Not1 C-terminal" evidence="9">
    <location>
        <begin position="1774"/>
        <end position="2140"/>
    </location>
</feature>
<evidence type="ECO:0000259" key="13">
    <source>
        <dbReference type="Pfam" id="PF16418"/>
    </source>
</evidence>
<dbReference type="Pfam" id="PF16415">
    <property type="entry name" value="CNOT1_CAF1_bind"/>
    <property type="match status" value="1"/>
</dbReference>
<evidence type="ECO:0000256" key="5">
    <source>
        <dbReference type="ARBA" id="ARBA00023242"/>
    </source>
</evidence>
<dbReference type="InterPro" id="IPR032193">
    <property type="entry name" value="CNOT1_TTP_bind"/>
</dbReference>
<dbReference type="InterPro" id="IPR040398">
    <property type="entry name" value="Not1"/>
</dbReference>
<dbReference type="OrthoDB" id="1933107at2759"/>
<evidence type="ECO:0000256" key="8">
    <source>
        <dbReference type="SAM" id="MobiDB-lite"/>
    </source>
</evidence>
<feature type="domain" description="CCR4-NOT transcription complex subunit 1 HEAT repeat" evidence="13">
    <location>
        <begin position="486"/>
        <end position="629"/>
    </location>
</feature>
<dbReference type="Pfam" id="PF16418">
    <property type="entry name" value="CNOT1_HEAT"/>
    <property type="match status" value="1"/>
</dbReference>
<dbReference type="Gene3D" id="1.25.40.840">
    <property type="entry name" value="CCR4-NOT transcription complex subunit 1 TTP binding domain"/>
    <property type="match status" value="1"/>
</dbReference>
<dbReference type="GO" id="GO:0000932">
    <property type="term" value="C:P-body"/>
    <property type="evidence" value="ECO:0007669"/>
    <property type="project" value="TreeGrafter"/>
</dbReference>
<evidence type="ECO:0000256" key="2">
    <source>
        <dbReference type="ARBA" id="ARBA00022491"/>
    </source>
</evidence>
<keyword evidence="4" id="KW-0804">Transcription</keyword>
<dbReference type="CDD" id="cd20710">
    <property type="entry name" value="NOT1_connector"/>
    <property type="match status" value="1"/>
</dbReference>
<reference evidence="14" key="1">
    <citation type="journal article" date="2021" name="IMA Fungus">
        <title>Genomic characterization of three marine fungi, including Emericellopsis atlantica sp. nov. with signatures of a generalist lifestyle and marine biomass degradation.</title>
        <authorList>
            <person name="Hagestad O.C."/>
            <person name="Hou L."/>
            <person name="Andersen J.H."/>
            <person name="Hansen E.H."/>
            <person name="Altermark B."/>
            <person name="Li C."/>
            <person name="Kuhnert E."/>
            <person name="Cox R.J."/>
            <person name="Crous P.W."/>
            <person name="Spatafora J.W."/>
            <person name="Lail K."/>
            <person name="Amirebrahimi M."/>
            <person name="Lipzen A."/>
            <person name="Pangilinan J."/>
            <person name="Andreopoulos W."/>
            <person name="Hayes R.D."/>
            <person name="Ng V."/>
            <person name="Grigoriev I.V."/>
            <person name="Jackson S.A."/>
            <person name="Sutton T.D.S."/>
            <person name="Dobson A.D.W."/>
            <person name="Rama T."/>
        </authorList>
    </citation>
    <scope>NUCLEOTIDE SEQUENCE</scope>
    <source>
        <strain evidence="14">TRa3180A</strain>
    </source>
</reference>
<dbReference type="InterPro" id="IPR038535">
    <property type="entry name" value="CNOT1_TTP_bind_sf"/>
</dbReference>
<proteinExistence type="predicted"/>
<dbReference type="EMBL" id="MU253775">
    <property type="protein sequence ID" value="KAG9247342.1"/>
    <property type="molecule type" value="Genomic_DNA"/>
</dbReference>
<dbReference type="InterPro" id="IPR024557">
    <property type="entry name" value="CNOT1_dom_4"/>
</dbReference>
<accession>A0A9P7Z8P8</accession>
<organism evidence="14 15">
    <name type="scientific">Calycina marina</name>
    <dbReference type="NCBI Taxonomy" id="1763456"/>
    <lineage>
        <taxon>Eukaryota</taxon>
        <taxon>Fungi</taxon>
        <taxon>Dikarya</taxon>
        <taxon>Ascomycota</taxon>
        <taxon>Pezizomycotina</taxon>
        <taxon>Leotiomycetes</taxon>
        <taxon>Helotiales</taxon>
        <taxon>Pezizellaceae</taxon>
        <taxon>Calycina</taxon>
    </lineage>
</organism>
<comment type="function">
    <text evidence="6">Acts as a component of the CCR4-NOT core complex, which in the nucleus seems to be a general transcription factor, and in the cytoplasm the major mRNA deadenylase involved in mRNA turnover. The NOT protein subcomplex negatively regulates the basal and activated transcription of many genes. Preferentially affects TC-type TATA element-dependent transcription. Could directly or indirectly inhibit component(s) of the general transcription machinery.</text>
</comment>
<dbReference type="Gene3D" id="1.25.40.180">
    <property type="match status" value="1"/>
</dbReference>
<feature type="domain" description="CCR4-NOT transcription complex subunit 1 TTP binding" evidence="12">
    <location>
        <begin position="673"/>
        <end position="822"/>
    </location>
</feature>
<name>A0A9P7Z8P8_9HELO</name>
<dbReference type="PANTHER" id="PTHR13162:SF8">
    <property type="entry name" value="CCR4-NOT TRANSCRIPTION COMPLEX SUBUNIT 1"/>
    <property type="match status" value="1"/>
</dbReference>
<dbReference type="GO" id="GO:0005634">
    <property type="term" value="C:nucleus"/>
    <property type="evidence" value="ECO:0007669"/>
    <property type="project" value="UniProtKB-SubCell"/>
</dbReference>
<dbReference type="Proteomes" id="UP000887226">
    <property type="component" value="Unassembled WGS sequence"/>
</dbReference>
<dbReference type="GO" id="GO:0017148">
    <property type="term" value="P:negative regulation of translation"/>
    <property type="evidence" value="ECO:0007669"/>
    <property type="project" value="InterPro"/>
</dbReference>
<keyword evidence="3" id="KW-0805">Transcription regulation</keyword>
<evidence type="ECO:0000256" key="1">
    <source>
        <dbReference type="ARBA" id="ARBA00004123"/>
    </source>
</evidence>
<keyword evidence="2" id="KW-0678">Repressor</keyword>
<dbReference type="PANTHER" id="PTHR13162">
    <property type="entry name" value="CCR4-NOT TRANSCRIPTION COMPLEX"/>
    <property type="match status" value="1"/>
</dbReference>
<feature type="domain" description="CCR4-NOT transcription complex subunit 1" evidence="10">
    <location>
        <begin position="1156"/>
        <end position="1293"/>
    </location>
</feature>
<evidence type="ECO:0000256" key="7">
    <source>
        <dbReference type="ARBA" id="ARBA00074459"/>
    </source>
</evidence>
<dbReference type="Pfam" id="PF04054">
    <property type="entry name" value="Not1"/>
    <property type="match status" value="1"/>
</dbReference>
<dbReference type="Gene3D" id="1.25.40.800">
    <property type="match status" value="1"/>
</dbReference>
<dbReference type="InterPro" id="IPR007196">
    <property type="entry name" value="CCR4-Not_Not1_C"/>
</dbReference>
<comment type="subcellular location">
    <subcellularLocation>
        <location evidence="1">Nucleus</location>
    </subcellularLocation>
</comment>
<evidence type="ECO:0000313" key="14">
    <source>
        <dbReference type="EMBL" id="KAG9247342.1"/>
    </source>
</evidence>
<feature type="domain" description="CCR4-NOT transcription complex subunit 1 CAF1-binding" evidence="11">
    <location>
        <begin position="880"/>
        <end position="1092"/>
    </location>
</feature>
<dbReference type="GO" id="GO:0000289">
    <property type="term" value="P:nuclear-transcribed mRNA poly(A) tail shortening"/>
    <property type="evidence" value="ECO:0007669"/>
    <property type="project" value="UniProtKB-ARBA"/>
</dbReference>
<dbReference type="Gene3D" id="1.25.40.790">
    <property type="match status" value="1"/>
</dbReference>
<evidence type="ECO:0000259" key="9">
    <source>
        <dbReference type="Pfam" id="PF04054"/>
    </source>
</evidence>
<gene>
    <name evidence="14" type="ORF">BJ878DRAFT_556649</name>
</gene>
<dbReference type="Pfam" id="PF16417">
    <property type="entry name" value="CNOT1_TTP_bind"/>
    <property type="match status" value="1"/>
</dbReference>
<sequence length="2149" mass="241922">MVNSRAGTFTPSPAQQTLITGINHSPQGSHHSTFSAGASPSTNSPTGGSSSLINIIIAQVYLLLGTIRHDDKDRIKWDQLRKLIDDNGMEVFQKYFTRMVVANSGQIFPGHNRTATNTGNYQLLVDELGKVSTDVEQAGRIAEAIETANEDLFRDFDLSTFMEHFKLGALEKTILALALKLGSRPDLRTKADAILSINFSNFLGILASPNAPEYRFIQHHPPNFDQNASDDLEQAVRLHYGAGQEGAPPTPTEVLSALYLNQVLNKQNPLISAIQGASSNFTADLETCRQSLRSSRIDLDDAMITDALIYTAISRTIRKESTTRVEWKNVVQYFDQPDLRITKDQFFSLYVAFFELANEEVIEIEQLWAGEWRNPETQLSFIAAFSSLSSDQLDATTIPNLHRSFTLQDFEGADADTQSQAVQAVKHPLVSLEAVAAMFNVALQSASQSDTVEAKRLFQQVVVPNLHIFLVSAFGIPKPWPLLAVETINSLFERFIYKYERSYDLVLENCWRKDKSWVIERLIDAHAKQPLEIHHILEHSIKHDWTGELIHFLNGFGLDFAALAYTHGILDLHEWARAYDNQHPRLADSLLKFLDIKAQHELQHQRSPQEPLHSTMLTVKTVATLLEILVNILPKEPSDQLIAVQRMCIKAYPRLINYGGDFDGIIDANGADSNSLPETANAKMEEHYKRMYSEETDVRAVVQALEEYKTSREPSEQDIFACMIHGLFDEYELYNTYPMEALATTAVLFGGIIQQDLLSGIPLEIGLGMILEAVREHSPDEPMHKFGFQALRRVYGRLSEWPGFCRQLLHVENLAGTEPYLKAQAAWEAAVQSGGALSTVSASMMNGCDEPLESPEDLGTDLPKFLSLWVDSAPENGSDNPDPAAQEKVQFVLNNITGENLKAKFEELKDNVEEKHQQWLAGHIVNNTAKTMPNYHKLYLDLIGLFGQKSLWAEILRETYSTCFRMLNSEMRTAMERTQLKNLGGWLGSVTLARDKPILHNNIAFNNLLCEAYDTQRLPTVIPFVCKVLVQGQFSTVFKPPNPWLMEIIHLLIELYHSAELKLNLKFEIEVLCKELKLDHKTLEPSDVLSGRVVFAEEASMPQNMLDRFDNLDVNGLPGAAPNGRFSPQEILSSLPDLGPMLTYPPGNDMVDQSRLHDILRAAINRAVQEIIAPVVERSVTIAAISTAQMIHKDFATEPDEARVRSAAIKMVKKTAGSLALVTSKEPLRASMTNYIRTMATQGGPQGLPEGTIIMCVNSNLDLACSQVEAKAEERAVPEIEDMIETELEARRHWNMTRPNEPYRSDDLTRWSLTMPDPYKLQPNHSGLNSQQMSIYEEFARQPRHLSLGGSTHLPATSDGTRSITHEILHDQYTGVSNISMPQEQPSMTNIGTQQQLYALPNITQTNGRGGSVPNDARQLQEVVWEILGNFEREAEGMSERHYHDVTHQHNINSYLDQLHSFLIKYSQGAEALDLMVLDGVCQKLFGGIENTLVIESLVVVLESACRIAGRAADHVVHVVQEQTADTLLNIPLLVTLLDRKMIEWQRVDAVISKALQGHKDEALEFFSSFLDTVLMNDRPIALYNDLSSSLKHAWEWIEENPTLEAGQALKEKLSNCPFPQRDAPQRVDEESTSKKHDQMTYVFDEWVALCNNRNTDNRYDWHFIADMYNSQLINSVDDICIFLRLAIDTCVERFETFPIQTAAEAFAVTSDPLARLIVKLVVAKQSAGEVQGDKSRYLKTLLSVCVLLLNHHHVRRGDAFNQKFFVRFFSSALLEMSAAEDDLSESERREISLVFADTFAKLEPNHFPGFAFGWMTLISHREFLPILMSIPEDGGWKPYANIMVELMRYLGTQLISSHLSDVSELLYHGSLKLLLVLQHDYPEFLAAHHAQLLAYIPSHCTYLHNMILTANPAKFSKVPDPFQPGLKVDRLPEIRQSQQAQIDAEVTLRKFGLFEALDQALQNGPGEDIVASLAHEIQVRRVEAAGFHEVPINVDIKLIEAVMTHTGAHAVSRANETDGPNFVPGSPAARLLTMLVRELRPEARYNLLGSIVNQIRFPNNETHFFQQALLAVWGRDFEDPEETDIRQQITRILLERLLTNWPQPWGLNIVCMELIKNDTYKFFGTPFIKSSPEIAERFVLLTQNMASQ</sequence>
<evidence type="ECO:0000256" key="6">
    <source>
        <dbReference type="ARBA" id="ARBA00059181"/>
    </source>
</evidence>
<keyword evidence="15" id="KW-1185">Reference proteome</keyword>
<dbReference type="Pfam" id="PF12842">
    <property type="entry name" value="DUF3819"/>
    <property type="match status" value="1"/>
</dbReference>
<dbReference type="GO" id="GO:0030015">
    <property type="term" value="C:CCR4-NOT core complex"/>
    <property type="evidence" value="ECO:0007669"/>
    <property type="project" value="InterPro"/>
</dbReference>
<comment type="caution">
    <text evidence="14">The sequence shown here is derived from an EMBL/GenBank/DDBJ whole genome shotgun (WGS) entry which is preliminary data.</text>
</comment>
<dbReference type="GO" id="GO:0060090">
    <property type="term" value="F:molecular adaptor activity"/>
    <property type="evidence" value="ECO:0007669"/>
    <property type="project" value="TreeGrafter"/>
</dbReference>
<keyword evidence="5" id="KW-0539">Nucleus</keyword>
<protein>
    <recommendedName>
        <fullName evidence="7">General negative regulator of transcription subunit 1</fullName>
    </recommendedName>
</protein>
<dbReference type="InterPro" id="IPR032194">
    <property type="entry name" value="CNOT1_HEAT"/>
</dbReference>
<evidence type="ECO:0000256" key="4">
    <source>
        <dbReference type="ARBA" id="ARBA00023163"/>
    </source>
</evidence>
<dbReference type="InterPro" id="IPR032191">
    <property type="entry name" value="CNOT1_CAF1_bind"/>
</dbReference>
<dbReference type="FunFam" id="1.25.40.180:FF:000012">
    <property type="entry name" value="Ccr4-Not transcription complex subunit"/>
    <property type="match status" value="1"/>
</dbReference>
<feature type="compositionally biased region" description="Polar residues" evidence="8">
    <location>
        <begin position="1"/>
        <end position="38"/>
    </location>
</feature>
<evidence type="ECO:0000259" key="11">
    <source>
        <dbReference type="Pfam" id="PF16415"/>
    </source>
</evidence>
<evidence type="ECO:0000259" key="10">
    <source>
        <dbReference type="Pfam" id="PF12842"/>
    </source>
</evidence>
<feature type="region of interest" description="Disordered" evidence="8">
    <location>
        <begin position="1"/>
        <end position="45"/>
    </location>
</feature>
<evidence type="ECO:0000256" key="3">
    <source>
        <dbReference type="ARBA" id="ARBA00023015"/>
    </source>
</evidence>
<evidence type="ECO:0000313" key="15">
    <source>
        <dbReference type="Proteomes" id="UP000887226"/>
    </source>
</evidence>